<keyword evidence="4 9" id="KW-0560">Oxidoreductase</keyword>
<feature type="active site" description="Proton acceptor" evidence="7">
    <location>
        <position position="326"/>
    </location>
</feature>
<sequence length="685" mass="77917">MPFIFIFKTLCLFSSLLLSLCLNSSSDLHPLDPLTPSEISQIRSIVKGSNHGSTQNLTFQYVGLDDPDKNTLLSWLLNQANNSKTPPRRAFVIIRNNKQTHEITVDLSTSSIVSDQVYKGYGYPLLTFEEQGAANDLPLKYAPFKESVSKRGLKLSEIVCGSYPIGWFGEMNKKKQRRLVKVLCNYLDGTVNLYARPLEGITMVVDLDTMKITDYDDRITVSVPKAEGTDYRSFQQKPPFDPNASRRTILQVDGPGFNITGHRVRWADWKFHVSFDVRAGPIISIASIYDLKKQEFRHVLYRGYISELFVPYMDPTEEWYYRTFFDAGEYGSGICAVPLEPKTDCPSNAVFMDGFYAGQDGKPIKISNVICVFERSAGDIMWRHTETEIPGEVIREVRPEINLVVRTVLTVGNYDYIIDWEFKQSGSIKVGVGMTGLLEVKGVNYTHTDQIKEEVYGTLLAENTIAVYHDHFLTFYLDLDIDQEDNSFVKCKLQTTKVMDDSSPRKSYWKVVREVAKHESDARIKLGLEPAELLVVNPNERTKVGNYIGYRLIPGFPVAPLLSDDDYPQIRGAFTNYQVWVTPYNKSEKWAGGLYTDQSHGDDTLAIWSLRNRAIENKDIVLWYTVGFHHVPDQEDFPVMPTLHGGFELRPSNFFESNPVLKTKPPKNVEFFQSNLVSSVDDETT</sequence>
<dbReference type="GO" id="GO:0008131">
    <property type="term" value="F:primary methylamine oxidase activity"/>
    <property type="evidence" value="ECO:0007669"/>
    <property type="project" value="InterPro"/>
</dbReference>
<dbReference type="Gene3D" id="2.70.98.20">
    <property type="entry name" value="Copper amine oxidase, catalytic domain"/>
    <property type="match status" value="1"/>
</dbReference>
<evidence type="ECO:0000256" key="6">
    <source>
        <dbReference type="ARBA" id="ARBA00023157"/>
    </source>
</evidence>
<dbReference type="InterPro" id="IPR015800">
    <property type="entry name" value="Cu_amine_oxidase_N2"/>
</dbReference>
<evidence type="ECO:0000256" key="1">
    <source>
        <dbReference type="ARBA" id="ARBA00007983"/>
    </source>
</evidence>
<dbReference type="SUPFAM" id="SSF49998">
    <property type="entry name" value="Amine oxidase catalytic domain"/>
    <property type="match status" value="1"/>
</dbReference>
<dbReference type="PANTHER" id="PTHR10638:SF71">
    <property type="entry name" value="AMINE OXIDASE"/>
    <property type="match status" value="1"/>
</dbReference>
<dbReference type="InterPro" id="IPR015802">
    <property type="entry name" value="Cu_amine_oxidase_N3"/>
</dbReference>
<evidence type="ECO:0000256" key="8">
    <source>
        <dbReference type="PIRSR" id="PIRSR600269-51"/>
    </source>
</evidence>
<feature type="signal peptide" evidence="10">
    <location>
        <begin position="1"/>
        <end position="26"/>
    </location>
</feature>
<dbReference type="InterPro" id="IPR036460">
    <property type="entry name" value="Cu_amine_oxidase_C_sf"/>
</dbReference>
<comment type="cofactor">
    <cofactor evidence="9">
        <name>Cu cation</name>
        <dbReference type="ChEBI" id="CHEBI:23378"/>
    </cofactor>
    <text evidence="9">Contains 1 topaquinone per subunit.</text>
</comment>
<evidence type="ECO:0000259" key="12">
    <source>
        <dbReference type="Pfam" id="PF02727"/>
    </source>
</evidence>
<dbReference type="AlphaFoldDB" id="A0A9Q0GWV7"/>
<evidence type="ECO:0000256" key="2">
    <source>
        <dbReference type="ARBA" id="ARBA00022723"/>
    </source>
</evidence>
<proteinExistence type="inferred from homology"/>
<dbReference type="GO" id="GO:0048038">
    <property type="term" value="F:quinone binding"/>
    <property type="evidence" value="ECO:0007669"/>
    <property type="project" value="InterPro"/>
</dbReference>
<keyword evidence="10" id="KW-0732">Signal</keyword>
<keyword evidence="15" id="KW-1185">Reference proteome</keyword>
<dbReference type="Pfam" id="PF02728">
    <property type="entry name" value="Cu_amine_oxidN3"/>
    <property type="match status" value="1"/>
</dbReference>
<feature type="domain" description="Copper amine oxidase N2-terminal" evidence="12">
    <location>
        <begin position="29"/>
        <end position="116"/>
    </location>
</feature>
<dbReference type="FunFam" id="2.70.98.20:FF:000004">
    <property type="entry name" value="Amine oxidase"/>
    <property type="match status" value="1"/>
</dbReference>
<reference evidence="14" key="1">
    <citation type="journal article" date="2023" name="Plant J.">
        <title>The genome of the king protea, Protea cynaroides.</title>
        <authorList>
            <person name="Chang J."/>
            <person name="Duong T.A."/>
            <person name="Schoeman C."/>
            <person name="Ma X."/>
            <person name="Roodt D."/>
            <person name="Barker N."/>
            <person name="Li Z."/>
            <person name="Van de Peer Y."/>
            <person name="Mizrachi E."/>
        </authorList>
    </citation>
    <scope>NUCLEOTIDE SEQUENCE</scope>
    <source>
        <tissue evidence="14">Young leaves</tissue>
    </source>
</reference>
<evidence type="ECO:0000313" key="14">
    <source>
        <dbReference type="EMBL" id="KAJ4955701.1"/>
    </source>
</evidence>
<name>A0A9Q0GWV7_9MAGN</name>
<keyword evidence="3 7" id="KW-0801">TPQ</keyword>
<dbReference type="InterPro" id="IPR049947">
    <property type="entry name" value="Cu_Am_Ox_Cu-bd"/>
</dbReference>
<dbReference type="GO" id="GO:0009308">
    <property type="term" value="P:amine metabolic process"/>
    <property type="evidence" value="ECO:0007669"/>
    <property type="project" value="UniProtKB-UniRule"/>
</dbReference>
<dbReference type="InterPro" id="IPR015798">
    <property type="entry name" value="Cu_amine_oxidase_C"/>
</dbReference>
<feature type="active site" description="Schiff-base intermediate with substrate; via topaquinone" evidence="7">
    <location>
        <position position="414"/>
    </location>
</feature>
<feature type="modified residue" description="2',4',5'-topaquinone" evidence="8">
    <location>
        <position position="414"/>
    </location>
</feature>
<evidence type="ECO:0000259" key="11">
    <source>
        <dbReference type="Pfam" id="PF01179"/>
    </source>
</evidence>
<dbReference type="GO" id="GO:0005507">
    <property type="term" value="F:copper ion binding"/>
    <property type="evidence" value="ECO:0007669"/>
    <property type="project" value="InterPro"/>
</dbReference>
<dbReference type="PROSITE" id="PS01165">
    <property type="entry name" value="COPPER_AMINE_OXID_2"/>
    <property type="match status" value="1"/>
</dbReference>
<keyword evidence="2 9" id="KW-0479">Metal-binding</keyword>
<evidence type="ECO:0000256" key="3">
    <source>
        <dbReference type="ARBA" id="ARBA00022772"/>
    </source>
</evidence>
<accession>A0A9Q0GWV7</accession>
<dbReference type="OrthoDB" id="5379943at2759"/>
<evidence type="ECO:0000256" key="10">
    <source>
        <dbReference type="SAM" id="SignalP"/>
    </source>
</evidence>
<dbReference type="InterPro" id="IPR049948">
    <property type="entry name" value="Cu_Am_ox_TPQ-bd"/>
</dbReference>
<dbReference type="FunFam" id="3.10.450.40:FF:000012">
    <property type="entry name" value="Amine oxidase"/>
    <property type="match status" value="1"/>
</dbReference>
<dbReference type="PROSITE" id="PS01164">
    <property type="entry name" value="COPPER_AMINE_OXID_1"/>
    <property type="match status" value="1"/>
</dbReference>
<evidence type="ECO:0000256" key="7">
    <source>
        <dbReference type="PIRSR" id="PIRSR600269-50"/>
    </source>
</evidence>
<dbReference type="InterPro" id="IPR016182">
    <property type="entry name" value="Cu_amine_oxidase_N-reg"/>
</dbReference>
<dbReference type="Pfam" id="PF01179">
    <property type="entry name" value="Cu_amine_oxid"/>
    <property type="match status" value="1"/>
</dbReference>
<protein>
    <recommendedName>
        <fullName evidence="9">Amine oxidase</fullName>
        <ecNumber evidence="9">1.4.3.-</ecNumber>
    </recommendedName>
</protein>
<organism evidence="14 15">
    <name type="scientific">Protea cynaroides</name>
    <dbReference type="NCBI Taxonomy" id="273540"/>
    <lineage>
        <taxon>Eukaryota</taxon>
        <taxon>Viridiplantae</taxon>
        <taxon>Streptophyta</taxon>
        <taxon>Embryophyta</taxon>
        <taxon>Tracheophyta</taxon>
        <taxon>Spermatophyta</taxon>
        <taxon>Magnoliopsida</taxon>
        <taxon>Proteales</taxon>
        <taxon>Proteaceae</taxon>
        <taxon>Protea</taxon>
    </lineage>
</organism>
<comment type="caution">
    <text evidence="14">The sequence shown here is derived from an EMBL/GenBank/DDBJ whole genome shotgun (WGS) entry which is preliminary data.</text>
</comment>
<evidence type="ECO:0000313" key="15">
    <source>
        <dbReference type="Proteomes" id="UP001141806"/>
    </source>
</evidence>
<dbReference type="Proteomes" id="UP001141806">
    <property type="component" value="Unassembled WGS sequence"/>
</dbReference>
<feature type="chain" id="PRO_5040341282" description="Amine oxidase" evidence="10">
    <location>
        <begin position="27"/>
        <end position="685"/>
    </location>
</feature>
<dbReference type="InterPro" id="IPR000269">
    <property type="entry name" value="Cu_amine_oxidase"/>
</dbReference>
<feature type="domain" description="Copper amine oxidase catalytic" evidence="11">
    <location>
        <begin position="249"/>
        <end position="661"/>
    </location>
</feature>
<dbReference type="Gene3D" id="3.10.450.40">
    <property type="match status" value="2"/>
</dbReference>
<evidence type="ECO:0000256" key="4">
    <source>
        <dbReference type="ARBA" id="ARBA00023002"/>
    </source>
</evidence>
<gene>
    <name evidence="14" type="ORF">NE237_012484</name>
</gene>
<dbReference type="Pfam" id="PF02727">
    <property type="entry name" value="Cu_amine_oxidN2"/>
    <property type="match status" value="1"/>
</dbReference>
<dbReference type="FunFam" id="3.10.450.40:FF:000005">
    <property type="entry name" value="Amine oxidase"/>
    <property type="match status" value="1"/>
</dbReference>
<dbReference type="EMBL" id="JAMYWD010000011">
    <property type="protein sequence ID" value="KAJ4955701.1"/>
    <property type="molecule type" value="Genomic_DNA"/>
</dbReference>
<evidence type="ECO:0000256" key="5">
    <source>
        <dbReference type="ARBA" id="ARBA00023008"/>
    </source>
</evidence>
<dbReference type="PANTHER" id="PTHR10638">
    <property type="entry name" value="COPPER AMINE OXIDASE"/>
    <property type="match status" value="1"/>
</dbReference>
<evidence type="ECO:0000256" key="9">
    <source>
        <dbReference type="RuleBase" id="RU000672"/>
    </source>
</evidence>
<dbReference type="SUPFAM" id="SSF54416">
    <property type="entry name" value="Amine oxidase N-terminal region"/>
    <property type="match status" value="2"/>
</dbReference>
<feature type="domain" description="Copper amine oxidase N3-terminal" evidence="13">
    <location>
        <begin position="124"/>
        <end position="219"/>
    </location>
</feature>
<comment type="similarity">
    <text evidence="1 9">Belongs to the copper/topaquinone oxidase family.</text>
</comment>
<evidence type="ECO:0000259" key="13">
    <source>
        <dbReference type="Pfam" id="PF02728"/>
    </source>
</evidence>
<dbReference type="EC" id="1.4.3.-" evidence="9"/>
<keyword evidence="6" id="KW-1015">Disulfide bond</keyword>
<comment type="PTM">
    <text evidence="8 9">Topaquinone (TPQ) is generated by copper-dependent autoxidation of a specific tyrosyl residue.</text>
</comment>
<keyword evidence="5 9" id="KW-0186">Copper</keyword>